<dbReference type="PANTHER" id="PTHR45138">
    <property type="entry name" value="REGULATORY COMPONENTS OF SENSORY TRANSDUCTION SYSTEM"/>
    <property type="match status" value="1"/>
</dbReference>
<proteinExistence type="predicted"/>
<dbReference type="SUPFAM" id="SSF55073">
    <property type="entry name" value="Nucleotide cyclase"/>
    <property type="match status" value="1"/>
</dbReference>
<dbReference type="InterPro" id="IPR050469">
    <property type="entry name" value="Diguanylate_Cyclase"/>
</dbReference>
<dbReference type="RefSeq" id="WP_204205084.1">
    <property type="nucleotide sequence ID" value="NZ_JAFELM010000043.1"/>
</dbReference>
<dbReference type="CDD" id="cd01949">
    <property type="entry name" value="GGDEF"/>
    <property type="match status" value="1"/>
</dbReference>
<accession>A0ABS2DM83</accession>
<dbReference type="Gene3D" id="3.30.70.270">
    <property type="match status" value="1"/>
</dbReference>
<feature type="transmembrane region" description="Helical" evidence="1">
    <location>
        <begin position="38"/>
        <end position="60"/>
    </location>
</feature>
<evidence type="ECO:0000259" key="2">
    <source>
        <dbReference type="PROSITE" id="PS50887"/>
    </source>
</evidence>
<evidence type="ECO:0000313" key="4">
    <source>
        <dbReference type="Proteomes" id="UP001518925"/>
    </source>
</evidence>
<name>A0ABS2DM83_9BACI</name>
<dbReference type="NCBIfam" id="TIGR00254">
    <property type="entry name" value="GGDEF"/>
    <property type="match status" value="1"/>
</dbReference>
<gene>
    <name evidence="3" type="ORF">JR050_18280</name>
</gene>
<organism evidence="3 4">
    <name type="scientific">Bacillus suaedaesalsae</name>
    <dbReference type="NCBI Taxonomy" id="2810349"/>
    <lineage>
        <taxon>Bacteria</taxon>
        <taxon>Bacillati</taxon>
        <taxon>Bacillota</taxon>
        <taxon>Bacilli</taxon>
        <taxon>Bacillales</taxon>
        <taxon>Bacillaceae</taxon>
        <taxon>Bacillus</taxon>
    </lineage>
</organism>
<dbReference type="InterPro" id="IPR029787">
    <property type="entry name" value="Nucleotide_cyclase"/>
</dbReference>
<dbReference type="PANTHER" id="PTHR45138:SF9">
    <property type="entry name" value="DIGUANYLATE CYCLASE DGCM-RELATED"/>
    <property type="match status" value="1"/>
</dbReference>
<feature type="transmembrane region" description="Helical" evidence="1">
    <location>
        <begin position="153"/>
        <end position="173"/>
    </location>
</feature>
<keyword evidence="4" id="KW-1185">Reference proteome</keyword>
<keyword evidence="1" id="KW-0472">Membrane</keyword>
<reference evidence="3 4" key="1">
    <citation type="submission" date="2021-02" db="EMBL/GenBank/DDBJ databases">
        <title>Bacillus sp. RD4P76, an endophyte from a halophyte.</title>
        <authorList>
            <person name="Sun J.-Q."/>
        </authorList>
    </citation>
    <scope>NUCLEOTIDE SEQUENCE [LARGE SCALE GENOMIC DNA]</scope>
    <source>
        <strain evidence="3 4">RD4P76</strain>
    </source>
</reference>
<dbReference type="Pfam" id="PF00990">
    <property type="entry name" value="GGDEF"/>
    <property type="match status" value="1"/>
</dbReference>
<dbReference type="InterPro" id="IPR000160">
    <property type="entry name" value="GGDEF_dom"/>
</dbReference>
<dbReference type="EMBL" id="JAFELM010000043">
    <property type="protein sequence ID" value="MBM6619614.1"/>
    <property type="molecule type" value="Genomic_DNA"/>
</dbReference>
<evidence type="ECO:0000256" key="1">
    <source>
        <dbReference type="SAM" id="Phobius"/>
    </source>
</evidence>
<feature type="transmembrane region" description="Helical" evidence="1">
    <location>
        <begin position="15"/>
        <end position="32"/>
    </location>
</feature>
<sequence>MPGVLSKFAILKRRLYLWVLPLLILAIVSSYANWDGSFAVFDVIRGILVLWFIFAWILLYKKTAFRLVEFVTLGVSSFSHLITTFYSLNWIVLKQQETIGSSSYWTTLIYIYIFVTLKGRTGAIYSFLLWLATFGLVLLFWPELTPEFKDNFMQYMLANLVYISFLFASLRIMRTYTESELLEKMAYQDSLTGIANRRQLLEWIEQLVKKQPAHMSVIFFDIDHFKRINDQFGHLIGDQVLVEFTNVIKEHIQPEDYFGRWGGEEFVVITLQSLPETIQLAERLKEIVSEHCFTKVGNVTSSFGVDTLRPGEQPDSLFDRADTALYLAKQEGRNLVKVISEN</sequence>
<feature type="transmembrane region" description="Helical" evidence="1">
    <location>
        <begin position="122"/>
        <end position="141"/>
    </location>
</feature>
<dbReference type="InterPro" id="IPR043128">
    <property type="entry name" value="Rev_trsase/Diguanyl_cyclase"/>
</dbReference>
<feature type="domain" description="GGDEF" evidence="2">
    <location>
        <begin position="213"/>
        <end position="341"/>
    </location>
</feature>
<keyword evidence="1" id="KW-0812">Transmembrane</keyword>
<comment type="caution">
    <text evidence="3">The sequence shown here is derived from an EMBL/GenBank/DDBJ whole genome shotgun (WGS) entry which is preliminary data.</text>
</comment>
<dbReference type="PROSITE" id="PS50887">
    <property type="entry name" value="GGDEF"/>
    <property type="match status" value="1"/>
</dbReference>
<feature type="transmembrane region" description="Helical" evidence="1">
    <location>
        <begin position="67"/>
        <end position="92"/>
    </location>
</feature>
<keyword evidence="1" id="KW-1133">Transmembrane helix</keyword>
<feature type="transmembrane region" description="Helical" evidence="1">
    <location>
        <begin position="98"/>
        <end position="115"/>
    </location>
</feature>
<dbReference type="Proteomes" id="UP001518925">
    <property type="component" value="Unassembled WGS sequence"/>
</dbReference>
<dbReference type="SMART" id="SM00267">
    <property type="entry name" value="GGDEF"/>
    <property type="match status" value="1"/>
</dbReference>
<evidence type="ECO:0000313" key="3">
    <source>
        <dbReference type="EMBL" id="MBM6619614.1"/>
    </source>
</evidence>
<protein>
    <submittedName>
        <fullName evidence="3">GGDEF domain-containing protein</fullName>
    </submittedName>
</protein>